<dbReference type="SUPFAM" id="SSF56645">
    <property type="entry name" value="Acyl-CoA dehydrogenase NM domain-like"/>
    <property type="match status" value="1"/>
</dbReference>
<dbReference type="FunFam" id="2.40.110.10:FF:000001">
    <property type="entry name" value="Acyl-CoA dehydrogenase, mitochondrial"/>
    <property type="match status" value="1"/>
</dbReference>
<evidence type="ECO:0000259" key="8">
    <source>
        <dbReference type="Pfam" id="PF02770"/>
    </source>
</evidence>
<feature type="domain" description="Acyl-CoA oxidase/dehydrogenase middle" evidence="8">
    <location>
        <begin position="120"/>
        <end position="215"/>
    </location>
</feature>
<organism evidence="10">
    <name type="scientific">candidate division WOR-3 bacterium</name>
    <dbReference type="NCBI Taxonomy" id="2052148"/>
    <lineage>
        <taxon>Bacteria</taxon>
        <taxon>Bacteria division WOR-3</taxon>
    </lineage>
</organism>
<comment type="caution">
    <text evidence="10">The sequence shown here is derived from an EMBL/GenBank/DDBJ whole genome shotgun (WGS) entry which is preliminary data.</text>
</comment>
<evidence type="ECO:0000259" key="9">
    <source>
        <dbReference type="Pfam" id="PF02771"/>
    </source>
</evidence>
<feature type="domain" description="Acyl-CoA dehydrogenase/oxidase N-terminal" evidence="9">
    <location>
        <begin position="6"/>
        <end position="117"/>
    </location>
</feature>
<dbReference type="Gene3D" id="2.40.110.10">
    <property type="entry name" value="Butyryl-CoA Dehydrogenase, subunit A, domain 2"/>
    <property type="match status" value="1"/>
</dbReference>
<evidence type="ECO:0000256" key="3">
    <source>
        <dbReference type="ARBA" id="ARBA00022630"/>
    </source>
</evidence>
<dbReference type="InterPro" id="IPR013786">
    <property type="entry name" value="AcylCoA_DH/ox_N"/>
</dbReference>
<reference evidence="10" key="1">
    <citation type="journal article" date="2020" name="mSystems">
        <title>Genome- and Community-Level Interaction Insights into Carbon Utilization and Element Cycling Functions of Hydrothermarchaeota in Hydrothermal Sediment.</title>
        <authorList>
            <person name="Zhou Z."/>
            <person name="Liu Y."/>
            <person name="Xu W."/>
            <person name="Pan J."/>
            <person name="Luo Z.H."/>
            <person name="Li M."/>
        </authorList>
    </citation>
    <scope>NUCLEOTIDE SEQUENCE [LARGE SCALE GENOMIC DNA]</scope>
    <source>
        <strain evidence="10">SpSt-488</strain>
    </source>
</reference>
<proteinExistence type="inferred from homology"/>
<dbReference type="AlphaFoldDB" id="A0A7C4GA14"/>
<sequence>MEYFLTDTQREIRDLARRFAQERMKPVRQQLDQTGEFPHELMKGLAELGLMGVYIPEEYGGLGGGIMEMCLVVEELCRVDGAAGLCYAACGLGTFPIILGGTDEQKKKYLTRLAEGELAAFAITEAQAGSDASNVKTRARRDGDCYILNGTKQFITNGSVAKIYTVIASTDPARGARGLSGFIVEDGTPGFTFGKIEDKMGIRCSKTAELVFQDCRVPTENLIGGREGMGFIHTMRTFDKTRPGVAAQALGIAQGALDESVEYAKTRIQFEQPIASFQAVQLMLADMAIQVEASRALVYEAARAIDAGLKNVSAIASMAKVMASDTAMRVTTDAVQVFGGYGYMREYPVEKMMRDAKITQIYEGTNQIQRLVIASELIKGTVW</sequence>
<accession>A0A7C4GA14</accession>
<dbReference type="EMBL" id="DSUT01000095">
    <property type="protein sequence ID" value="HGK28234.1"/>
    <property type="molecule type" value="Genomic_DNA"/>
</dbReference>
<dbReference type="Pfam" id="PF02771">
    <property type="entry name" value="Acyl-CoA_dh_N"/>
    <property type="match status" value="1"/>
</dbReference>
<protein>
    <submittedName>
        <fullName evidence="10">Acyl-CoA dehydrogenase</fullName>
    </submittedName>
</protein>
<dbReference type="InterPro" id="IPR046373">
    <property type="entry name" value="Acyl-CoA_Oxase/DH_mid-dom_sf"/>
</dbReference>
<dbReference type="InterPro" id="IPR009075">
    <property type="entry name" value="AcylCo_DH/oxidase_C"/>
</dbReference>
<dbReference type="Pfam" id="PF00441">
    <property type="entry name" value="Acyl-CoA_dh_1"/>
    <property type="match status" value="1"/>
</dbReference>
<comment type="cofactor">
    <cofactor evidence="1 6">
        <name>FAD</name>
        <dbReference type="ChEBI" id="CHEBI:57692"/>
    </cofactor>
</comment>
<evidence type="ECO:0000256" key="4">
    <source>
        <dbReference type="ARBA" id="ARBA00022827"/>
    </source>
</evidence>
<dbReference type="PANTHER" id="PTHR43884:SF12">
    <property type="entry name" value="ISOVALERYL-COA DEHYDROGENASE, MITOCHONDRIAL-RELATED"/>
    <property type="match status" value="1"/>
</dbReference>
<name>A0A7C4GA14_UNCW3</name>
<dbReference type="GO" id="GO:0003995">
    <property type="term" value="F:acyl-CoA dehydrogenase activity"/>
    <property type="evidence" value="ECO:0007669"/>
    <property type="project" value="InterPro"/>
</dbReference>
<dbReference type="SUPFAM" id="SSF47203">
    <property type="entry name" value="Acyl-CoA dehydrogenase C-terminal domain-like"/>
    <property type="match status" value="1"/>
</dbReference>
<dbReference type="InterPro" id="IPR036250">
    <property type="entry name" value="AcylCo_DH-like_C"/>
</dbReference>
<evidence type="ECO:0000259" key="7">
    <source>
        <dbReference type="Pfam" id="PF00441"/>
    </source>
</evidence>
<dbReference type="FunFam" id="1.10.540.10:FF:000002">
    <property type="entry name" value="Acyl-CoA dehydrogenase FadE19"/>
    <property type="match status" value="1"/>
</dbReference>
<dbReference type="Pfam" id="PF02770">
    <property type="entry name" value="Acyl-CoA_dh_M"/>
    <property type="match status" value="1"/>
</dbReference>
<dbReference type="InterPro" id="IPR009100">
    <property type="entry name" value="AcylCoA_DH/oxidase_NM_dom_sf"/>
</dbReference>
<dbReference type="Gene3D" id="1.20.140.10">
    <property type="entry name" value="Butyryl-CoA Dehydrogenase, subunit A, domain 3"/>
    <property type="match status" value="1"/>
</dbReference>
<dbReference type="InterPro" id="IPR037069">
    <property type="entry name" value="AcylCoA_DH/ox_N_sf"/>
</dbReference>
<keyword evidence="4 6" id="KW-0274">FAD</keyword>
<feature type="domain" description="Acyl-CoA dehydrogenase/oxidase C-terminal" evidence="7">
    <location>
        <begin position="228"/>
        <end position="377"/>
    </location>
</feature>
<evidence type="ECO:0000313" key="10">
    <source>
        <dbReference type="EMBL" id="HGK28234.1"/>
    </source>
</evidence>
<dbReference type="GO" id="GO:0050660">
    <property type="term" value="F:flavin adenine dinucleotide binding"/>
    <property type="evidence" value="ECO:0007669"/>
    <property type="project" value="InterPro"/>
</dbReference>
<dbReference type="PIRSF" id="PIRSF016578">
    <property type="entry name" value="HsaA"/>
    <property type="match status" value="1"/>
</dbReference>
<evidence type="ECO:0000256" key="5">
    <source>
        <dbReference type="ARBA" id="ARBA00023002"/>
    </source>
</evidence>
<keyword evidence="5 6" id="KW-0560">Oxidoreductase</keyword>
<dbReference type="PANTHER" id="PTHR43884">
    <property type="entry name" value="ACYL-COA DEHYDROGENASE"/>
    <property type="match status" value="1"/>
</dbReference>
<dbReference type="InterPro" id="IPR006091">
    <property type="entry name" value="Acyl-CoA_Oxase/DH_mid-dom"/>
</dbReference>
<comment type="similarity">
    <text evidence="2 6">Belongs to the acyl-CoA dehydrogenase family.</text>
</comment>
<dbReference type="InterPro" id="IPR006089">
    <property type="entry name" value="Acyl-CoA_DH_CS"/>
</dbReference>
<evidence type="ECO:0000256" key="1">
    <source>
        <dbReference type="ARBA" id="ARBA00001974"/>
    </source>
</evidence>
<keyword evidence="3 6" id="KW-0285">Flavoprotein</keyword>
<evidence type="ECO:0000256" key="6">
    <source>
        <dbReference type="RuleBase" id="RU362125"/>
    </source>
</evidence>
<evidence type="ECO:0000256" key="2">
    <source>
        <dbReference type="ARBA" id="ARBA00009347"/>
    </source>
</evidence>
<gene>
    <name evidence="10" type="ORF">ENS41_04690</name>
</gene>
<dbReference type="FunFam" id="1.20.140.10:FF:000004">
    <property type="entry name" value="Acyl-CoA dehydrogenase FadE25"/>
    <property type="match status" value="1"/>
</dbReference>
<dbReference type="PROSITE" id="PS00073">
    <property type="entry name" value="ACYL_COA_DH_2"/>
    <property type="match status" value="1"/>
</dbReference>
<dbReference type="Gene3D" id="1.10.540.10">
    <property type="entry name" value="Acyl-CoA dehydrogenase/oxidase, N-terminal domain"/>
    <property type="match status" value="1"/>
</dbReference>